<dbReference type="GO" id="GO:0005524">
    <property type="term" value="F:ATP binding"/>
    <property type="evidence" value="ECO:0007669"/>
    <property type="project" value="InterPro"/>
</dbReference>
<dbReference type="SUPFAM" id="SSF56112">
    <property type="entry name" value="Protein kinase-like (PK-like)"/>
    <property type="match status" value="1"/>
</dbReference>
<gene>
    <name evidence="2" type="ORF">B0J15DRAFT_380554</name>
</gene>
<dbReference type="PANTHER" id="PTHR37542:SF3">
    <property type="entry name" value="PRION-INHIBITION AND PROPAGATION HELO DOMAIN-CONTAINING PROTEIN"/>
    <property type="match status" value="1"/>
</dbReference>
<reference evidence="2" key="1">
    <citation type="journal article" date="2021" name="Nat. Commun.">
        <title>Genetic determinants of endophytism in the Arabidopsis root mycobiome.</title>
        <authorList>
            <person name="Mesny F."/>
            <person name="Miyauchi S."/>
            <person name="Thiergart T."/>
            <person name="Pickel B."/>
            <person name="Atanasova L."/>
            <person name="Karlsson M."/>
            <person name="Huettel B."/>
            <person name="Barry K.W."/>
            <person name="Haridas S."/>
            <person name="Chen C."/>
            <person name="Bauer D."/>
            <person name="Andreopoulos W."/>
            <person name="Pangilinan J."/>
            <person name="LaButti K."/>
            <person name="Riley R."/>
            <person name="Lipzen A."/>
            <person name="Clum A."/>
            <person name="Drula E."/>
            <person name="Henrissat B."/>
            <person name="Kohler A."/>
            <person name="Grigoriev I.V."/>
            <person name="Martin F.M."/>
            <person name="Hacquard S."/>
        </authorList>
    </citation>
    <scope>NUCLEOTIDE SEQUENCE</scope>
    <source>
        <strain evidence="2">FSSC 5 MPI-SDFR-AT-0091</strain>
    </source>
</reference>
<dbReference type="PANTHER" id="PTHR37542">
    <property type="entry name" value="HELO DOMAIN-CONTAINING PROTEIN-RELATED"/>
    <property type="match status" value="1"/>
</dbReference>
<dbReference type="Proteomes" id="UP000736672">
    <property type="component" value="Unassembled WGS sequence"/>
</dbReference>
<sequence length="155" mass="18101">DPPPQNAYALAFRLPYRSFPNASDPTKLLQAIKSRTVKRPTLDERFAIAKSLAKTVFGLHSVDWLHKSIRSENVLFVYQDSHRNYKSPFAVRFEFSRDERDRSMTEQDDCLGRNIYPHPDRQGQLEKRFNGLHDIYCIRVALLEIGLWRSSDGFE</sequence>
<evidence type="ECO:0000313" key="3">
    <source>
        <dbReference type="Proteomes" id="UP000736672"/>
    </source>
</evidence>
<name>A0A9P9K3U7_FUSSL</name>
<dbReference type="AlphaFoldDB" id="A0A9P9K3U7"/>
<protein>
    <recommendedName>
        <fullName evidence="1">Protein kinase domain-containing protein</fullName>
    </recommendedName>
</protein>
<dbReference type="GO" id="GO:0004672">
    <property type="term" value="F:protein kinase activity"/>
    <property type="evidence" value="ECO:0007669"/>
    <property type="project" value="InterPro"/>
</dbReference>
<dbReference type="InterPro" id="IPR000719">
    <property type="entry name" value="Prot_kinase_dom"/>
</dbReference>
<feature type="domain" description="Protein kinase" evidence="1">
    <location>
        <begin position="1"/>
        <end position="155"/>
    </location>
</feature>
<accession>A0A9P9K3U7</accession>
<dbReference type="PROSITE" id="PS50011">
    <property type="entry name" value="PROTEIN_KINASE_DOM"/>
    <property type="match status" value="1"/>
</dbReference>
<comment type="caution">
    <text evidence="2">The sequence shown here is derived from an EMBL/GenBank/DDBJ whole genome shotgun (WGS) entry which is preliminary data.</text>
</comment>
<evidence type="ECO:0000259" key="1">
    <source>
        <dbReference type="PROSITE" id="PS50011"/>
    </source>
</evidence>
<dbReference type="EMBL" id="JAGTJS010000014">
    <property type="protein sequence ID" value="KAH7248247.1"/>
    <property type="molecule type" value="Genomic_DNA"/>
</dbReference>
<organism evidence="2 3">
    <name type="scientific">Fusarium solani</name>
    <name type="common">Filamentous fungus</name>
    <dbReference type="NCBI Taxonomy" id="169388"/>
    <lineage>
        <taxon>Eukaryota</taxon>
        <taxon>Fungi</taxon>
        <taxon>Dikarya</taxon>
        <taxon>Ascomycota</taxon>
        <taxon>Pezizomycotina</taxon>
        <taxon>Sordariomycetes</taxon>
        <taxon>Hypocreomycetidae</taxon>
        <taxon>Hypocreales</taxon>
        <taxon>Nectriaceae</taxon>
        <taxon>Fusarium</taxon>
        <taxon>Fusarium solani species complex</taxon>
    </lineage>
</organism>
<keyword evidence="3" id="KW-1185">Reference proteome</keyword>
<feature type="non-terminal residue" evidence="2">
    <location>
        <position position="155"/>
    </location>
</feature>
<dbReference type="InterPro" id="IPR011009">
    <property type="entry name" value="Kinase-like_dom_sf"/>
</dbReference>
<dbReference type="OrthoDB" id="1911848at2759"/>
<dbReference type="Gene3D" id="1.10.510.10">
    <property type="entry name" value="Transferase(Phosphotransferase) domain 1"/>
    <property type="match status" value="1"/>
</dbReference>
<proteinExistence type="predicted"/>
<feature type="non-terminal residue" evidence="2">
    <location>
        <position position="1"/>
    </location>
</feature>
<evidence type="ECO:0000313" key="2">
    <source>
        <dbReference type="EMBL" id="KAH7248247.1"/>
    </source>
</evidence>